<dbReference type="KEGG" id="saes:HBH39_13095"/>
<sequence length="243" mass="26585">MVSKLTKRARIALLSGLTLSATLLSPVALAELTGEVAATNDYRFRGVSQTAGDFAIQAGVDWSHDSGFFVGAWASNVDFDEEGYNGPDVELDIYAGYYGEINDDASYDVTLYRYNYIGSGGSDLGYFEITAGIDFVGFRAAYWYTNDYGGAGDDLHYAELNYGWEFAENWSLDLHYGYNFGDGIDDGEGFDSYSDYSVGVSTEVGGVSISAAYLMSDMSDDYIVDDGVWRNDDTFLVSVSYGF</sequence>
<protein>
    <recommendedName>
        <fullName evidence="4">Porin</fullName>
    </recommendedName>
</protein>
<keyword evidence="1" id="KW-0732">Signal</keyword>
<dbReference type="AlphaFoldDB" id="A0A6G9QNQ9"/>
<proteinExistence type="predicted"/>
<name>A0A6G9QNQ9_9GAMM</name>
<keyword evidence="3" id="KW-1185">Reference proteome</keyword>
<evidence type="ECO:0000256" key="1">
    <source>
        <dbReference type="SAM" id="SignalP"/>
    </source>
</evidence>
<gene>
    <name evidence="2" type="ORF">HBH39_13095</name>
</gene>
<reference evidence="2 3" key="1">
    <citation type="submission" date="2020-03" db="EMBL/GenBank/DDBJ databases">
        <title>Complete genome sequence of Shewanella sp.</title>
        <authorList>
            <person name="Kim Y.-S."/>
            <person name="Kim S.-J."/>
            <person name="Jung H.-K."/>
            <person name="Kim K.-H."/>
        </authorList>
    </citation>
    <scope>NUCLEOTIDE SEQUENCE [LARGE SCALE GENOMIC DNA]</scope>
    <source>
        <strain evidence="2 3">PN3F2</strain>
    </source>
</reference>
<dbReference type="NCBIfam" id="TIGR02001">
    <property type="entry name" value="gcw_chp"/>
    <property type="match status" value="1"/>
</dbReference>
<dbReference type="EMBL" id="CP050313">
    <property type="protein sequence ID" value="QIR16230.1"/>
    <property type="molecule type" value="Genomic_DNA"/>
</dbReference>
<evidence type="ECO:0008006" key="4">
    <source>
        <dbReference type="Google" id="ProtNLM"/>
    </source>
</evidence>
<dbReference type="InterPro" id="IPR010239">
    <property type="entry name" value="CHP02001"/>
</dbReference>
<dbReference type="Pfam" id="PF09694">
    <property type="entry name" value="Gcw_chp"/>
    <property type="match status" value="1"/>
</dbReference>
<accession>A0A6G9QNQ9</accession>
<evidence type="ECO:0000313" key="2">
    <source>
        <dbReference type="EMBL" id="QIR16230.1"/>
    </source>
</evidence>
<dbReference type="Proteomes" id="UP000502608">
    <property type="component" value="Chromosome"/>
</dbReference>
<organism evidence="2 3">
    <name type="scientific">Shewanella aestuarii</name>
    <dbReference type="NCBI Taxonomy" id="1028752"/>
    <lineage>
        <taxon>Bacteria</taxon>
        <taxon>Pseudomonadati</taxon>
        <taxon>Pseudomonadota</taxon>
        <taxon>Gammaproteobacteria</taxon>
        <taxon>Alteromonadales</taxon>
        <taxon>Shewanellaceae</taxon>
        <taxon>Shewanella</taxon>
    </lineage>
</organism>
<evidence type="ECO:0000313" key="3">
    <source>
        <dbReference type="Proteomes" id="UP000502608"/>
    </source>
</evidence>
<feature type="signal peptide" evidence="1">
    <location>
        <begin position="1"/>
        <end position="30"/>
    </location>
</feature>
<feature type="chain" id="PRO_5026072075" description="Porin" evidence="1">
    <location>
        <begin position="31"/>
        <end position="243"/>
    </location>
</feature>